<organism evidence="1 2">
    <name type="scientific">Daphnia pulex</name>
    <name type="common">Water flea</name>
    <dbReference type="NCBI Taxonomy" id="6669"/>
    <lineage>
        <taxon>Eukaryota</taxon>
        <taxon>Metazoa</taxon>
        <taxon>Ecdysozoa</taxon>
        <taxon>Arthropoda</taxon>
        <taxon>Crustacea</taxon>
        <taxon>Branchiopoda</taxon>
        <taxon>Diplostraca</taxon>
        <taxon>Cladocera</taxon>
        <taxon>Anomopoda</taxon>
        <taxon>Daphniidae</taxon>
        <taxon>Daphnia</taxon>
    </lineage>
</organism>
<gene>
    <name evidence="1" type="ORF">DAPPUDRAFT_240963</name>
</gene>
<dbReference type="HOGENOM" id="CLU_2869826_0_0_1"/>
<reference evidence="1 2" key="1">
    <citation type="journal article" date="2011" name="Science">
        <title>The ecoresponsive genome of Daphnia pulex.</title>
        <authorList>
            <person name="Colbourne J.K."/>
            <person name="Pfrender M.E."/>
            <person name="Gilbert D."/>
            <person name="Thomas W.K."/>
            <person name="Tucker A."/>
            <person name="Oakley T.H."/>
            <person name="Tokishita S."/>
            <person name="Aerts A."/>
            <person name="Arnold G.J."/>
            <person name="Basu M.K."/>
            <person name="Bauer D.J."/>
            <person name="Caceres C.E."/>
            <person name="Carmel L."/>
            <person name="Casola C."/>
            <person name="Choi J.H."/>
            <person name="Detter J.C."/>
            <person name="Dong Q."/>
            <person name="Dusheyko S."/>
            <person name="Eads B.D."/>
            <person name="Frohlich T."/>
            <person name="Geiler-Samerotte K.A."/>
            <person name="Gerlach D."/>
            <person name="Hatcher P."/>
            <person name="Jogdeo S."/>
            <person name="Krijgsveld J."/>
            <person name="Kriventseva E.V."/>
            <person name="Kultz D."/>
            <person name="Laforsch C."/>
            <person name="Lindquist E."/>
            <person name="Lopez J."/>
            <person name="Manak J.R."/>
            <person name="Muller J."/>
            <person name="Pangilinan J."/>
            <person name="Patwardhan R.P."/>
            <person name="Pitluck S."/>
            <person name="Pritham E.J."/>
            <person name="Rechtsteiner A."/>
            <person name="Rho M."/>
            <person name="Rogozin I.B."/>
            <person name="Sakarya O."/>
            <person name="Salamov A."/>
            <person name="Schaack S."/>
            <person name="Shapiro H."/>
            <person name="Shiga Y."/>
            <person name="Skalitzky C."/>
            <person name="Smith Z."/>
            <person name="Souvorov A."/>
            <person name="Sung W."/>
            <person name="Tang Z."/>
            <person name="Tsuchiya D."/>
            <person name="Tu H."/>
            <person name="Vos H."/>
            <person name="Wang M."/>
            <person name="Wolf Y.I."/>
            <person name="Yamagata H."/>
            <person name="Yamada T."/>
            <person name="Ye Y."/>
            <person name="Shaw J.R."/>
            <person name="Andrews J."/>
            <person name="Crease T.J."/>
            <person name="Tang H."/>
            <person name="Lucas S.M."/>
            <person name="Robertson H.M."/>
            <person name="Bork P."/>
            <person name="Koonin E.V."/>
            <person name="Zdobnov E.M."/>
            <person name="Grigoriev I.V."/>
            <person name="Lynch M."/>
            <person name="Boore J.L."/>
        </authorList>
    </citation>
    <scope>NUCLEOTIDE SEQUENCE [LARGE SCALE GENOMIC DNA]</scope>
</reference>
<dbReference type="EMBL" id="GL732539">
    <property type="protein sequence ID" value="EFX82766.1"/>
    <property type="molecule type" value="Genomic_DNA"/>
</dbReference>
<protein>
    <submittedName>
        <fullName evidence="1">Uncharacterized protein</fullName>
    </submittedName>
</protein>
<name>E9GD25_DAPPU</name>
<dbReference type="InParanoid" id="E9GD25"/>
<evidence type="ECO:0000313" key="1">
    <source>
        <dbReference type="EMBL" id="EFX82766.1"/>
    </source>
</evidence>
<evidence type="ECO:0000313" key="2">
    <source>
        <dbReference type="Proteomes" id="UP000000305"/>
    </source>
</evidence>
<accession>E9GD25</accession>
<keyword evidence="2" id="KW-1185">Reference proteome</keyword>
<dbReference type="KEGG" id="dpx:DAPPUDRAFT_240963"/>
<proteinExistence type="predicted"/>
<dbReference type="Proteomes" id="UP000000305">
    <property type="component" value="Unassembled WGS sequence"/>
</dbReference>
<dbReference type="AlphaFoldDB" id="E9GD25"/>
<sequence>MYRSTHSGGRANGFRFCLLDTDDLREFCASSGSVEQRCQWDVYKEAAGSKAHRNVQECCPSLDK</sequence>